<name>A0A6A5Z1V7_9PLEO</name>
<sequence length="359" mass="38948">MKGANSGADSLLCLLETAIRHEANLAKQVAVKLSRNSRLKAATYHAETSGIKPAIPPNPASTSVTTLLWPPSPPNGAMAPYQRQLAVSFDPRRERAGDAWIWSVKTTVDLQKYAGALGLSDSAYARRYRVRDNIGLLNVHQTPAFPAYAGVRKTSYPPRASSTSDPSHSRRQSYVAPKPVRPPIAYPPTPASQHASPMMTGSSYVALPPKASPYSAFQPYPPPAQVKREKPVAGDLSTYPRKLYECLEQSARIPPSHATNGQLAYHVYCRMESAYAGGSNEFLGGAFKDRHMANVRAAEAYIAEGYYESMRGTDVEYVVLPDGTLKISGHSDGSIGGEIEIFVKTTIMGRGEFTGMSWA</sequence>
<reference evidence="2" key="1">
    <citation type="journal article" date="2020" name="Stud. Mycol.">
        <title>101 Dothideomycetes genomes: a test case for predicting lifestyles and emergence of pathogens.</title>
        <authorList>
            <person name="Haridas S."/>
            <person name="Albert R."/>
            <person name="Binder M."/>
            <person name="Bloem J."/>
            <person name="Labutti K."/>
            <person name="Salamov A."/>
            <person name="Andreopoulos B."/>
            <person name="Baker S."/>
            <person name="Barry K."/>
            <person name="Bills G."/>
            <person name="Bluhm B."/>
            <person name="Cannon C."/>
            <person name="Castanera R."/>
            <person name="Culley D."/>
            <person name="Daum C."/>
            <person name="Ezra D."/>
            <person name="Gonzalez J."/>
            <person name="Henrissat B."/>
            <person name="Kuo A."/>
            <person name="Liang C."/>
            <person name="Lipzen A."/>
            <person name="Lutzoni F."/>
            <person name="Magnuson J."/>
            <person name="Mondo S."/>
            <person name="Nolan M."/>
            <person name="Ohm R."/>
            <person name="Pangilinan J."/>
            <person name="Park H.-J."/>
            <person name="Ramirez L."/>
            <person name="Alfaro M."/>
            <person name="Sun H."/>
            <person name="Tritt A."/>
            <person name="Yoshinaga Y."/>
            <person name="Zwiers L.-H."/>
            <person name="Turgeon B."/>
            <person name="Goodwin S."/>
            <person name="Spatafora J."/>
            <person name="Crous P."/>
            <person name="Grigoriev I."/>
        </authorList>
    </citation>
    <scope>NUCLEOTIDE SEQUENCE</scope>
    <source>
        <strain evidence="2">CBS 627.86</strain>
    </source>
</reference>
<evidence type="ECO:0000256" key="1">
    <source>
        <dbReference type="SAM" id="MobiDB-lite"/>
    </source>
</evidence>
<keyword evidence="3" id="KW-1185">Reference proteome</keyword>
<accession>A0A6A5Z1V7</accession>
<proteinExistence type="predicted"/>
<feature type="region of interest" description="Disordered" evidence="1">
    <location>
        <begin position="151"/>
        <end position="198"/>
    </location>
</feature>
<dbReference type="EMBL" id="ML977331">
    <property type="protein sequence ID" value="KAF2112388.1"/>
    <property type="molecule type" value="Genomic_DNA"/>
</dbReference>
<protein>
    <submittedName>
        <fullName evidence="2">Uncharacterized protein</fullName>
    </submittedName>
</protein>
<feature type="compositionally biased region" description="Pro residues" evidence="1">
    <location>
        <begin position="179"/>
        <end position="190"/>
    </location>
</feature>
<organism evidence="2 3">
    <name type="scientific">Lophiotrema nucula</name>
    <dbReference type="NCBI Taxonomy" id="690887"/>
    <lineage>
        <taxon>Eukaryota</taxon>
        <taxon>Fungi</taxon>
        <taxon>Dikarya</taxon>
        <taxon>Ascomycota</taxon>
        <taxon>Pezizomycotina</taxon>
        <taxon>Dothideomycetes</taxon>
        <taxon>Pleosporomycetidae</taxon>
        <taxon>Pleosporales</taxon>
        <taxon>Lophiotremataceae</taxon>
        <taxon>Lophiotrema</taxon>
    </lineage>
</organism>
<dbReference type="Proteomes" id="UP000799770">
    <property type="component" value="Unassembled WGS sequence"/>
</dbReference>
<evidence type="ECO:0000313" key="2">
    <source>
        <dbReference type="EMBL" id="KAF2112388.1"/>
    </source>
</evidence>
<dbReference type="AlphaFoldDB" id="A0A6A5Z1V7"/>
<evidence type="ECO:0000313" key="3">
    <source>
        <dbReference type="Proteomes" id="UP000799770"/>
    </source>
</evidence>
<dbReference type="OrthoDB" id="3789027at2759"/>
<gene>
    <name evidence="2" type="ORF">BDV96DRAFT_602305</name>
</gene>